<evidence type="ECO:0000256" key="2">
    <source>
        <dbReference type="RuleBase" id="RU003875"/>
    </source>
</evidence>
<dbReference type="InterPro" id="IPR012347">
    <property type="entry name" value="Ferritin-like"/>
</dbReference>
<evidence type="ECO:0000313" key="5">
    <source>
        <dbReference type="Proteomes" id="UP000248806"/>
    </source>
</evidence>
<dbReference type="PIRSF" id="PIRSF005900">
    <property type="entry name" value="Dps"/>
    <property type="match status" value="1"/>
</dbReference>
<keyword evidence="5" id="KW-1185">Reference proteome</keyword>
<dbReference type="SUPFAM" id="SSF47240">
    <property type="entry name" value="Ferritin-like"/>
    <property type="match status" value="1"/>
</dbReference>
<dbReference type="PANTHER" id="PTHR42932">
    <property type="entry name" value="GENERAL STRESS PROTEIN 20U"/>
    <property type="match status" value="1"/>
</dbReference>
<proteinExistence type="inferred from homology"/>
<dbReference type="PANTHER" id="PTHR42932:SF1">
    <property type="entry name" value="GENERAL STRESS PROTEIN 20U"/>
    <property type="match status" value="1"/>
</dbReference>
<comment type="caution">
    <text evidence="4">The sequence shown here is derived from an EMBL/GenBank/DDBJ whole genome shotgun (WGS) entry which is preliminary data.</text>
</comment>
<keyword evidence="4" id="KW-0238">DNA-binding</keyword>
<dbReference type="InterPro" id="IPR023188">
    <property type="entry name" value="DPS_DNA-bd_CS"/>
</dbReference>
<feature type="domain" description="Ferritin/DPS" evidence="3">
    <location>
        <begin position="46"/>
        <end position="190"/>
    </location>
</feature>
<gene>
    <name evidence="4" type="ORF">EI42_00042</name>
</gene>
<comment type="similarity">
    <text evidence="1 2">Belongs to the Dps family.</text>
</comment>
<dbReference type="InterPro" id="IPR008331">
    <property type="entry name" value="Ferritin_DPS_dom"/>
</dbReference>
<name>A0A326UND6_THEHA</name>
<evidence type="ECO:0000313" key="4">
    <source>
        <dbReference type="EMBL" id="PZW35879.1"/>
    </source>
</evidence>
<accession>A0A326UND6</accession>
<dbReference type="EMBL" id="QKUF01000001">
    <property type="protein sequence ID" value="PZW35879.1"/>
    <property type="molecule type" value="Genomic_DNA"/>
</dbReference>
<dbReference type="AlphaFoldDB" id="A0A326UND6"/>
<dbReference type="Gene3D" id="1.20.1260.10">
    <property type="match status" value="1"/>
</dbReference>
<dbReference type="InterPro" id="IPR002177">
    <property type="entry name" value="DPS_DNA-bd"/>
</dbReference>
<protein>
    <submittedName>
        <fullName evidence="4">Starvation-inducible DNA-binding protein</fullName>
    </submittedName>
</protein>
<dbReference type="GO" id="GO:0016722">
    <property type="term" value="F:oxidoreductase activity, acting on metal ions"/>
    <property type="evidence" value="ECO:0007669"/>
    <property type="project" value="InterPro"/>
</dbReference>
<dbReference type="GO" id="GO:0003677">
    <property type="term" value="F:DNA binding"/>
    <property type="evidence" value="ECO:0007669"/>
    <property type="project" value="UniProtKB-KW"/>
</dbReference>
<dbReference type="RefSeq" id="WP_246046296.1">
    <property type="nucleotide sequence ID" value="NZ_BIFX01000001.1"/>
</dbReference>
<dbReference type="GO" id="GO:0008199">
    <property type="term" value="F:ferric iron binding"/>
    <property type="evidence" value="ECO:0007669"/>
    <property type="project" value="InterPro"/>
</dbReference>
<organism evidence="4 5">
    <name type="scientific">Thermosporothrix hazakensis</name>
    <dbReference type="NCBI Taxonomy" id="644383"/>
    <lineage>
        <taxon>Bacteria</taxon>
        <taxon>Bacillati</taxon>
        <taxon>Chloroflexota</taxon>
        <taxon>Ktedonobacteria</taxon>
        <taxon>Ktedonobacterales</taxon>
        <taxon>Thermosporotrichaceae</taxon>
        <taxon>Thermosporothrix</taxon>
    </lineage>
</organism>
<dbReference type="Proteomes" id="UP000248806">
    <property type="component" value="Unassembled WGS sequence"/>
</dbReference>
<dbReference type="Pfam" id="PF00210">
    <property type="entry name" value="Ferritin"/>
    <property type="match status" value="1"/>
</dbReference>
<dbReference type="CDD" id="cd01043">
    <property type="entry name" value="DPS"/>
    <property type="match status" value="1"/>
</dbReference>
<reference evidence="4 5" key="1">
    <citation type="submission" date="2018-06" db="EMBL/GenBank/DDBJ databases">
        <title>Genomic Encyclopedia of Archaeal and Bacterial Type Strains, Phase II (KMG-II): from individual species to whole genera.</title>
        <authorList>
            <person name="Goeker M."/>
        </authorList>
    </citation>
    <scope>NUCLEOTIDE SEQUENCE [LARGE SCALE GENOMIC DNA]</scope>
    <source>
        <strain evidence="4 5">ATCC BAA-1881</strain>
    </source>
</reference>
<dbReference type="PROSITE" id="PS00818">
    <property type="entry name" value="DPS_1"/>
    <property type="match status" value="1"/>
</dbReference>
<evidence type="ECO:0000256" key="1">
    <source>
        <dbReference type="ARBA" id="ARBA00009497"/>
    </source>
</evidence>
<dbReference type="PRINTS" id="PR01346">
    <property type="entry name" value="HELNAPAPROT"/>
</dbReference>
<evidence type="ECO:0000259" key="3">
    <source>
        <dbReference type="Pfam" id="PF00210"/>
    </source>
</evidence>
<sequence length="200" mass="22853">MKPSQTTTTITATPKYDQRSVIIQRADQVHSMPIGLSEQACSESCKQLNLILADSIMLYNMYKKHHWQMSGPTFYQLHLLMDKHANEILKTIDLVAERIQTLGGVSIGMPHDIVEITNIERPPKDEEDVPAMLSRLIRAQSTVIDDVRKGIEITERNKDYGTNDMLMSEVLRTHEMHIWFVSEHLVDTPLIGEESNGQRK</sequence>
<dbReference type="InterPro" id="IPR009078">
    <property type="entry name" value="Ferritin-like_SF"/>
</dbReference>